<organism evidence="3 4">
    <name type="scientific">Paramecium sonneborni</name>
    <dbReference type="NCBI Taxonomy" id="65129"/>
    <lineage>
        <taxon>Eukaryota</taxon>
        <taxon>Sar</taxon>
        <taxon>Alveolata</taxon>
        <taxon>Ciliophora</taxon>
        <taxon>Intramacronucleata</taxon>
        <taxon>Oligohymenophorea</taxon>
        <taxon>Peniculida</taxon>
        <taxon>Parameciidae</taxon>
        <taxon>Paramecium</taxon>
    </lineage>
</organism>
<evidence type="ECO:0000313" key="4">
    <source>
        <dbReference type="Proteomes" id="UP000692954"/>
    </source>
</evidence>
<reference evidence="3" key="1">
    <citation type="submission" date="2021-01" db="EMBL/GenBank/DDBJ databases">
        <authorList>
            <consortium name="Genoscope - CEA"/>
            <person name="William W."/>
        </authorList>
    </citation>
    <scope>NUCLEOTIDE SEQUENCE</scope>
</reference>
<evidence type="ECO:0000256" key="2">
    <source>
        <dbReference type="SAM" id="MobiDB-lite"/>
    </source>
</evidence>
<evidence type="ECO:0000313" key="3">
    <source>
        <dbReference type="EMBL" id="CAD8057291.1"/>
    </source>
</evidence>
<sequence length="214" mass="24707">MFQTKKANIKFTSDKKFCESLQKNVFVNRLDQGCSSKIPEKTQKIEKTSNTKFSTKQSEPILKQIPSLIKQWKISDKKQLPNSAEVTKCYEDNSSLIQQLIQENIQLKKQNLVKDSIINQLITNNDTSKANVLRASTSQTERQCNKLQKQHNNQKNARKSMEELSSLGFTFCNTEQKNNNQESEQFSIKSSKSPTKLPKEFQIFPKKSHKKFVV</sequence>
<keyword evidence="1" id="KW-0175">Coiled coil</keyword>
<dbReference type="EMBL" id="CAJJDN010000011">
    <property type="protein sequence ID" value="CAD8057291.1"/>
    <property type="molecule type" value="Genomic_DNA"/>
</dbReference>
<keyword evidence="4" id="KW-1185">Reference proteome</keyword>
<dbReference type="Proteomes" id="UP000692954">
    <property type="component" value="Unassembled WGS sequence"/>
</dbReference>
<protein>
    <submittedName>
        <fullName evidence="3">Uncharacterized protein</fullName>
    </submittedName>
</protein>
<feature type="compositionally biased region" description="Polar residues" evidence="2">
    <location>
        <begin position="178"/>
        <end position="194"/>
    </location>
</feature>
<name>A0A8S1KSD3_9CILI</name>
<proteinExistence type="predicted"/>
<dbReference type="AlphaFoldDB" id="A0A8S1KSD3"/>
<evidence type="ECO:0000256" key="1">
    <source>
        <dbReference type="SAM" id="Coils"/>
    </source>
</evidence>
<feature type="coiled-coil region" evidence="1">
    <location>
        <begin position="137"/>
        <end position="164"/>
    </location>
</feature>
<gene>
    <name evidence="3" type="ORF">PSON_ATCC_30995.1.T0110111</name>
</gene>
<accession>A0A8S1KSD3</accession>
<feature type="region of interest" description="Disordered" evidence="2">
    <location>
        <begin position="178"/>
        <end position="202"/>
    </location>
</feature>
<comment type="caution">
    <text evidence="3">The sequence shown here is derived from an EMBL/GenBank/DDBJ whole genome shotgun (WGS) entry which is preliminary data.</text>
</comment>
<dbReference type="OrthoDB" id="292276at2759"/>